<evidence type="ECO:0000256" key="3">
    <source>
        <dbReference type="ARBA" id="ARBA00023235"/>
    </source>
</evidence>
<gene>
    <name evidence="7" type="primary">recQ_4</name>
    <name evidence="7" type="ORF">NCTC11421_03749</name>
</gene>
<dbReference type="GO" id="GO:0016787">
    <property type="term" value="F:hydrolase activity"/>
    <property type="evidence" value="ECO:0007669"/>
    <property type="project" value="UniProtKB-KW"/>
</dbReference>
<dbReference type="GO" id="GO:0030894">
    <property type="term" value="C:replisome"/>
    <property type="evidence" value="ECO:0007669"/>
    <property type="project" value="TreeGrafter"/>
</dbReference>
<evidence type="ECO:0000313" key="7">
    <source>
        <dbReference type="EMBL" id="SUB32314.1"/>
    </source>
</evidence>
<dbReference type="FunFam" id="3.40.50.300:FF:001389">
    <property type="entry name" value="ATP-dependent DNA helicase RecQ"/>
    <property type="match status" value="1"/>
</dbReference>
<evidence type="ECO:0000256" key="2">
    <source>
        <dbReference type="ARBA" id="ARBA00023125"/>
    </source>
</evidence>
<dbReference type="CDD" id="cd17920">
    <property type="entry name" value="DEXHc_RecQ"/>
    <property type="match status" value="1"/>
</dbReference>
<keyword evidence="7" id="KW-0378">Hydrolase</keyword>
<keyword evidence="7" id="KW-0067">ATP-binding</keyword>
<dbReference type="SMART" id="SM00487">
    <property type="entry name" value="DEXDc"/>
    <property type="match status" value="1"/>
</dbReference>
<dbReference type="GO" id="GO:0003677">
    <property type="term" value="F:DNA binding"/>
    <property type="evidence" value="ECO:0007669"/>
    <property type="project" value="UniProtKB-KW"/>
</dbReference>
<evidence type="ECO:0000256" key="5">
    <source>
        <dbReference type="ARBA" id="ARBA00034808"/>
    </source>
</evidence>
<dbReference type="Pfam" id="PF00270">
    <property type="entry name" value="DEAD"/>
    <property type="match status" value="1"/>
</dbReference>
<dbReference type="GO" id="GO:0043138">
    <property type="term" value="F:3'-5' DNA helicase activity"/>
    <property type="evidence" value="ECO:0007669"/>
    <property type="project" value="UniProtKB-EC"/>
</dbReference>
<comment type="similarity">
    <text evidence="1">Belongs to the helicase family. RecQ subfamily.</text>
</comment>
<feature type="domain" description="Helicase ATP-binding" evidence="6">
    <location>
        <begin position="28"/>
        <end position="173"/>
    </location>
</feature>
<dbReference type="SUPFAM" id="SSF52540">
    <property type="entry name" value="P-loop containing nucleoside triphosphate hydrolases"/>
    <property type="match status" value="1"/>
</dbReference>
<dbReference type="GO" id="GO:0006310">
    <property type="term" value="P:DNA recombination"/>
    <property type="evidence" value="ECO:0007669"/>
    <property type="project" value="TreeGrafter"/>
</dbReference>
<dbReference type="GO" id="GO:0043590">
    <property type="term" value="C:bacterial nucleoid"/>
    <property type="evidence" value="ECO:0007669"/>
    <property type="project" value="TreeGrafter"/>
</dbReference>
<dbReference type="GO" id="GO:0006281">
    <property type="term" value="P:DNA repair"/>
    <property type="evidence" value="ECO:0007669"/>
    <property type="project" value="TreeGrafter"/>
</dbReference>
<dbReference type="Gene3D" id="3.40.50.300">
    <property type="entry name" value="P-loop containing nucleotide triphosphate hydrolases"/>
    <property type="match status" value="1"/>
</dbReference>
<evidence type="ECO:0000256" key="1">
    <source>
        <dbReference type="ARBA" id="ARBA00005446"/>
    </source>
</evidence>
<evidence type="ECO:0000256" key="4">
    <source>
        <dbReference type="ARBA" id="ARBA00034617"/>
    </source>
</evidence>
<dbReference type="InterPro" id="IPR027417">
    <property type="entry name" value="P-loop_NTPase"/>
</dbReference>
<keyword evidence="2" id="KW-0238">DNA-binding</keyword>
<dbReference type="GO" id="GO:0005524">
    <property type="term" value="F:ATP binding"/>
    <property type="evidence" value="ECO:0007669"/>
    <property type="project" value="InterPro"/>
</dbReference>
<protein>
    <recommendedName>
        <fullName evidence="5">DNA 3'-5' helicase</fullName>
        <ecNumber evidence="5">5.6.2.4</ecNumber>
    </recommendedName>
</protein>
<dbReference type="AlphaFoldDB" id="A0A379B110"/>
<sequence>MTHRPTARQILHEVFGYPEFRGRQEDVINTLAGGGSLTVLMPTGGGKSLCYQIPALMREGVAVVVSPLIALMNDQVASLHVAGIEAAAVNSGTSADEAREIADKLAQGRLKLLYVAPERLVTDRFLRFLDQQTVSLFAIDEAHCVSRWDTISAPNINSSVCLPNAIRTSRASP</sequence>
<proteinExistence type="inferred from homology"/>
<dbReference type="InterPro" id="IPR014001">
    <property type="entry name" value="Helicase_ATP-bd"/>
</dbReference>
<dbReference type="PANTHER" id="PTHR13710">
    <property type="entry name" value="DNA HELICASE RECQ FAMILY MEMBER"/>
    <property type="match status" value="1"/>
</dbReference>
<dbReference type="GO" id="GO:0009378">
    <property type="term" value="F:four-way junction helicase activity"/>
    <property type="evidence" value="ECO:0007669"/>
    <property type="project" value="TreeGrafter"/>
</dbReference>
<keyword evidence="7" id="KW-0347">Helicase</keyword>
<dbReference type="GO" id="GO:0005737">
    <property type="term" value="C:cytoplasm"/>
    <property type="evidence" value="ECO:0007669"/>
    <property type="project" value="TreeGrafter"/>
</dbReference>
<comment type="catalytic activity">
    <reaction evidence="4">
        <text>Couples ATP hydrolysis with the unwinding of duplex DNA by translocating in the 3'-5' direction.</text>
        <dbReference type="EC" id="5.6.2.4"/>
    </reaction>
</comment>
<name>A0A379B110_NEIGO</name>
<dbReference type="EC" id="5.6.2.4" evidence="5"/>
<keyword evidence="7" id="KW-0547">Nucleotide-binding</keyword>
<organism evidence="7">
    <name type="scientific">Neisseria gonorrhoeae</name>
    <dbReference type="NCBI Taxonomy" id="485"/>
    <lineage>
        <taxon>Bacteria</taxon>
        <taxon>Pseudomonadati</taxon>
        <taxon>Pseudomonadota</taxon>
        <taxon>Betaproteobacteria</taxon>
        <taxon>Neisseriales</taxon>
        <taxon>Neisseriaceae</taxon>
        <taxon>Neisseria</taxon>
    </lineage>
</organism>
<keyword evidence="3" id="KW-0413">Isomerase</keyword>
<accession>A0A379B110</accession>
<reference evidence="7" key="1">
    <citation type="submission" date="2018-06" db="EMBL/GenBank/DDBJ databases">
        <authorList>
            <consortium name="Pathogen Informatics"/>
            <person name="Doyle S."/>
        </authorList>
    </citation>
    <scope>NUCLEOTIDE SEQUENCE [LARGE SCALE GENOMIC DNA]</scope>
    <source>
        <strain evidence="7">NCTC11421</strain>
    </source>
</reference>
<dbReference type="InterPro" id="IPR011545">
    <property type="entry name" value="DEAD/DEAH_box_helicase_dom"/>
</dbReference>
<dbReference type="PANTHER" id="PTHR13710:SF105">
    <property type="entry name" value="ATP-DEPENDENT DNA HELICASE Q1"/>
    <property type="match status" value="1"/>
</dbReference>
<dbReference type="EMBL" id="UGRI01000002">
    <property type="protein sequence ID" value="SUB32314.1"/>
    <property type="molecule type" value="Genomic_DNA"/>
</dbReference>
<dbReference type="PROSITE" id="PS51192">
    <property type="entry name" value="HELICASE_ATP_BIND_1"/>
    <property type="match status" value="1"/>
</dbReference>
<evidence type="ECO:0000259" key="6">
    <source>
        <dbReference type="PROSITE" id="PS51192"/>
    </source>
</evidence>